<name>A0ABU8M1I9_9PSEU</name>
<sequence>MTDGVRVHGDDGPPVLLLPGGAETTEGFFPGMVEGLVGDPGCRVVVHDRPGTGSSPVPGTLADAADHLHALVTDLATGPVVVVGQSLGGAVATLLAAAHPQDVAGLVLLDMTPVNDPEIAAQVERRTATIARATAVPVLGPALLRATLAVTARRMKRGLRPDCAAAVDRTMAMDVDQLVGAVDGLTELARGWRDDALPRVPAAVVTADRKPGAAIRRAHERLAAALDAPVLTWPGATHSVHLDHPGEVLDTVRDVVRRSVVR</sequence>
<accession>A0ABU8M1I9</accession>
<dbReference type="GO" id="GO:0016787">
    <property type="term" value="F:hydrolase activity"/>
    <property type="evidence" value="ECO:0007669"/>
    <property type="project" value="UniProtKB-KW"/>
</dbReference>
<gene>
    <name evidence="2" type="ORF">WCD58_03695</name>
</gene>
<dbReference type="PRINTS" id="PR00111">
    <property type="entry name" value="ABHYDROLASE"/>
</dbReference>
<dbReference type="RefSeq" id="WP_337699605.1">
    <property type="nucleotide sequence ID" value="NZ_JBBEGM010000001.1"/>
</dbReference>
<evidence type="ECO:0000313" key="3">
    <source>
        <dbReference type="Proteomes" id="UP001369736"/>
    </source>
</evidence>
<keyword evidence="3" id="KW-1185">Reference proteome</keyword>
<dbReference type="EMBL" id="JBBEGM010000001">
    <property type="protein sequence ID" value="MEJ2860243.1"/>
    <property type="molecule type" value="Genomic_DNA"/>
</dbReference>
<evidence type="ECO:0000313" key="2">
    <source>
        <dbReference type="EMBL" id="MEJ2860243.1"/>
    </source>
</evidence>
<dbReference type="InterPro" id="IPR050228">
    <property type="entry name" value="Carboxylesterase_BioH"/>
</dbReference>
<organism evidence="2 3">
    <name type="scientific">Actinomycetospora flava</name>
    <dbReference type="NCBI Taxonomy" id="3129232"/>
    <lineage>
        <taxon>Bacteria</taxon>
        <taxon>Bacillati</taxon>
        <taxon>Actinomycetota</taxon>
        <taxon>Actinomycetes</taxon>
        <taxon>Pseudonocardiales</taxon>
        <taxon>Pseudonocardiaceae</taxon>
        <taxon>Actinomycetospora</taxon>
    </lineage>
</organism>
<comment type="caution">
    <text evidence="2">The sequence shown here is derived from an EMBL/GenBank/DDBJ whole genome shotgun (WGS) entry which is preliminary data.</text>
</comment>
<feature type="domain" description="AB hydrolase-1" evidence="1">
    <location>
        <begin position="15"/>
        <end position="250"/>
    </location>
</feature>
<keyword evidence="2" id="KW-0378">Hydrolase</keyword>
<dbReference type="Proteomes" id="UP001369736">
    <property type="component" value="Unassembled WGS sequence"/>
</dbReference>
<dbReference type="Pfam" id="PF12697">
    <property type="entry name" value="Abhydrolase_6"/>
    <property type="match status" value="1"/>
</dbReference>
<dbReference type="SUPFAM" id="SSF53474">
    <property type="entry name" value="alpha/beta-Hydrolases"/>
    <property type="match status" value="1"/>
</dbReference>
<dbReference type="InterPro" id="IPR029058">
    <property type="entry name" value="AB_hydrolase_fold"/>
</dbReference>
<dbReference type="PANTHER" id="PTHR43194:SF2">
    <property type="entry name" value="PEROXISOMAL MEMBRANE PROTEIN LPX1"/>
    <property type="match status" value="1"/>
</dbReference>
<dbReference type="Gene3D" id="3.40.50.1820">
    <property type="entry name" value="alpha/beta hydrolase"/>
    <property type="match status" value="1"/>
</dbReference>
<dbReference type="InterPro" id="IPR000073">
    <property type="entry name" value="AB_hydrolase_1"/>
</dbReference>
<protein>
    <submittedName>
        <fullName evidence="2">Alpha/beta hydrolase</fullName>
    </submittedName>
</protein>
<proteinExistence type="predicted"/>
<reference evidence="2 3" key="1">
    <citation type="submission" date="2024-03" db="EMBL/GenBank/DDBJ databases">
        <title>Actinomycetospora sp. OC33-EN07, a novel actinomycete isolated from wild orchid (Aerides multiflora).</title>
        <authorList>
            <person name="Suriyachadkun C."/>
        </authorList>
    </citation>
    <scope>NUCLEOTIDE SEQUENCE [LARGE SCALE GENOMIC DNA]</scope>
    <source>
        <strain evidence="2 3">OC33-EN07</strain>
    </source>
</reference>
<evidence type="ECO:0000259" key="1">
    <source>
        <dbReference type="Pfam" id="PF12697"/>
    </source>
</evidence>
<dbReference type="PANTHER" id="PTHR43194">
    <property type="entry name" value="HYDROLASE ALPHA/BETA FOLD FAMILY"/>
    <property type="match status" value="1"/>
</dbReference>